<comment type="caution">
    <text evidence="1">The sequence shown here is derived from an EMBL/GenBank/DDBJ whole genome shotgun (WGS) entry which is preliminary data.</text>
</comment>
<dbReference type="Proteomes" id="UP000011618">
    <property type="component" value="Unassembled WGS sequence"/>
</dbReference>
<sequence>MGRHDDSEVTRGRGYTETALIDHLRDVNDTYQRLPTISDLEHYNDKRNSDITPHPQTYVSRFGSWTTALEMAFPDAELCRELWRVANRLDRRPYQDDLDDHGRFGLRAYRQRFGSWEAALEAAEFDPSVRIPVDFLIADLWRVATVEETYSETESETEKPVFSKVDDWWSLSVEKLERHGKYSYQTYIRRLGGSRGGITGSEQQIGLRSFSN</sequence>
<dbReference type="InterPro" id="IPR041025">
    <property type="entry name" value="HNH_repeat"/>
</dbReference>
<dbReference type="eggNOG" id="arCOG08099">
    <property type="taxonomic scope" value="Archaea"/>
</dbReference>
<dbReference type="RefSeq" id="WP_006185517.1">
    <property type="nucleotide sequence ID" value="NZ_AOII01000060.1"/>
</dbReference>
<gene>
    <name evidence="1" type="ORF">C487_09727</name>
</gene>
<organism evidence="1 2">
    <name type="scientific">Natrinema pallidum DSM 3751</name>
    <dbReference type="NCBI Taxonomy" id="1227495"/>
    <lineage>
        <taxon>Archaea</taxon>
        <taxon>Methanobacteriati</taxon>
        <taxon>Methanobacteriota</taxon>
        <taxon>Stenosarchaea group</taxon>
        <taxon>Halobacteria</taxon>
        <taxon>Halobacteriales</taxon>
        <taxon>Natrialbaceae</taxon>
        <taxon>Natrinema</taxon>
    </lineage>
</organism>
<name>L9YTP7_9EURY</name>
<dbReference type="OrthoDB" id="11472at2157"/>
<dbReference type="Pfam" id="PF18780">
    <property type="entry name" value="HNH_repeat"/>
    <property type="match status" value="2"/>
</dbReference>
<proteinExistence type="predicted"/>
<dbReference type="AlphaFoldDB" id="L9YTP7"/>
<dbReference type="EMBL" id="AOII01000060">
    <property type="protein sequence ID" value="ELY77036.1"/>
    <property type="molecule type" value="Genomic_DNA"/>
</dbReference>
<evidence type="ECO:0000313" key="2">
    <source>
        <dbReference type="Proteomes" id="UP000011618"/>
    </source>
</evidence>
<evidence type="ECO:0000313" key="1">
    <source>
        <dbReference type="EMBL" id="ELY77036.1"/>
    </source>
</evidence>
<protein>
    <submittedName>
        <fullName evidence="1">Uncharacterized protein</fullName>
    </submittedName>
</protein>
<accession>L9YTP7</accession>
<reference evidence="1 2" key="1">
    <citation type="journal article" date="2014" name="PLoS Genet.">
        <title>Phylogenetically driven sequencing of extremely halophilic archaea reveals strategies for static and dynamic osmo-response.</title>
        <authorList>
            <person name="Becker E.A."/>
            <person name="Seitzer P.M."/>
            <person name="Tritt A."/>
            <person name="Larsen D."/>
            <person name="Krusor M."/>
            <person name="Yao A.I."/>
            <person name="Wu D."/>
            <person name="Madern D."/>
            <person name="Eisen J.A."/>
            <person name="Darling A.E."/>
            <person name="Facciotti M.T."/>
        </authorList>
    </citation>
    <scope>NUCLEOTIDE SEQUENCE [LARGE SCALE GENOMIC DNA]</scope>
    <source>
        <strain evidence="1 2">DSM 3751</strain>
    </source>
</reference>